<proteinExistence type="predicted"/>
<feature type="signal peptide" evidence="2">
    <location>
        <begin position="1"/>
        <end position="24"/>
    </location>
</feature>
<sequence length="729" mass="79543">MKKIARILIILVLLMGSVPNISKAVTSTHAVVNTSIIEDTSVNTISVPIKKAPREKKLDLVIVQDLSESFRDTYPNVASKLKEAIDLMSPVIDRSQFIGYTSIKSSDTGLPLYSDPKTILEAQNEGQYNEFFNVIYKNEMTHSLTDTKATIDNVTSKQLYGNGTPTAYGIQEALEDYQTNNQVKEAERETLFLVVTDGFPNGDIKGEALTPSISMAQLLGPTTGINAALSNITSAGYLSSFGLWQNKASLESEWGTSLYNNYNNYINTNVPNFVSRNEFFFNMNSDDNSIGEFSSAVKDIIQTNLNDQLSISEKVSVGQTYVTSSAKVKNSAGEIVAIPSPYQEPTFANQTLTWNLDALPEGDYTVTFDVTGKIPVSSTPSITAQGMTLSEGAFFDPIQTVKPIATDTNFNNLTSEIKVIANDVDTSKPGVYHVTYDVMGELPANNNKAISLIDSGEITYRGTLLKTLEKLDFTPSVTGRIATKTIKITVTSRPTITAVDKKIYVGDAYDARKDVRANDASDGDITGDIEIIKNDVDNTKPGVYDVTYKVTNSVGESTTKTIQVTVLSKPVIEAIDHTIYVGDAFDPMSEVSARDAKDGDITDKIEILKNGVNTNKPGMYKITYKVINSIGESAVVTVKVTVLEKVDLEKTITPKKIVKSIPPVKLTKPVFEVTGNSVEKVPSIERAHEKISMESESRLPRTGDSNGLSVLVGLGFVVCTALFLRRRNQ</sequence>
<keyword evidence="1" id="KW-0472">Membrane</keyword>
<dbReference type="InterPro" id="IPR035986">
    <property type="entry name" value="PKD_dom_sf"/>
</dbReference>
<dbReference type="Pfam" id="PF16403">
    <property type="entry name" value="Bact_surface_Ig-like"/>
    <property type="match status" value="2"/>
</dbReference>
<dbReference type="CDD" id="cd00146">
    <property type="entry name" value="PKD"/>
    <property type="match status" value="1"/>
</dbReference>
<dbReference type="InterPro" id="IPR036465">
    <property type="entry name" value="vWFA_dom_sf"/>
</dbReference>
<keyword evidence="1" id="KW-0812">Transmembrane</keyword>
<dbReference type="EMBL" id="JAARQN010000003">
    <property type="protein sequence ID" value="MBC1457226.1"/>
    <property type="molecule type" value="Genomic_DNA"/>
</dbReference>
<dbReference type="NCBIfam" id="TIGR01167">
    <property type="entry name" value="LPXTG_anchor"/>
    <property type="match status" value="1"/>
</dbReference>
<dbReference type="InterPro" id="IPR002035">
    <property type="entry name" value="VWF_A"/>
</dbReference>
<feature type="transmembrane region" description="Helical" evidence="1">
    <location>
        <begin position="707"/>
        <end position="724"/>
    </location>
</feature>
<dbReference type="SUPFAM" id="SSF49299">
    <property type="entry name" value="PKD domain"/>
    <property type="match status" value="1"/>
</dbReference>
<evidence type="ECO:0000256" key="1">
    <source>
        <dbReference type="SAM" id="Phobius"/>
    </source>
</evidence>
<keyword evidence="2" id="KW-0732">Signal</keyword>
<keyword evidence="1" id="KW-1133">Transmembrane helix</keyword>
<comment type="caution">
    <text evidence="4">The sequence shown here is derived from an EMBL/GenBank/DDBJ whole genome shotgun (WGS) entry which is preliminary data.</text>
</comment>
<dbReference type="Gene3D" id="3.40.50.410">
    <property type="entry name" value="von Willebrand factor, type A domain"/>
    <property type="match status" value="1"/>
</dbReference>
<dbReference type="Proteomes" id="UP000569903">
    <property type="component" value="Unassembled WGS sequence"/>
</dbReference>
<gene>
    <name evidence="4" type="ORF">HB850_05620</name>
</gene>
<feature type="domain" description="VWFA" evidence="3">
    <location>
        <begin position="59"/>
        <end position="201"/>
    </location>
</feature>
<evidence type="ECO:0000256" key="2">
    <source>
        <dbReference type="SAM" id="SignalP"/>
    </source>
</evidence>
<protein>
    <submittedName>
        <fullName evidence="4">DUF5011 domain-containing protein</fullName>
    </submittedName>
</protein>
<accession>A0A841YXC5</accession>
<evidence type="ECO:0000313" key="4">
    <source>
        <dbReference type="EMBL" id="MBC1457226.1"/>
    </source>
</evidence>
<dbReference type="InterPro" id="IPR032179">
    <property type="entry name" value="Cry22Aa_Ig-like"/>
</dbReference>
<evidence type="ECO:0000313" key="5">
    <source>
        <dbReference type="Proteomes" id="UP000569903"/>
    </source>
</evidence>
<dbReference type="SUPFAM" id="SSF53300">
    <property type="entry name" value="vWA-like"/>
    <property type="match status" value="1"/>
</dbReference>
<dbReference type="PROSITE" id="PS50234">
    <property type="entry name" value="VWFA"/>
    <property type="match status" value="1"/>
</dbReference>
<dbReference type="AlphaFoldDB" id="A0A841YXC5"/>
<dbReference type="InterPro" id="IPR013783">
    <property type="entry name" value="Ig-like_fold"/>
</dbReference>
<feature type="chain" id="PRO_5032352320" evidence="2">
    <location>
        <begin position="25"/>
        <end position="729"/>
    </location>
</feature>
<dbReference type="RefSeq" id="WP_185388533.1">
    <property type="nucleotide sequence ID" value="NZ_JAARQN010000003.1"/>
</dbReference>
<dbReference type="Gene3D" id="2.60.40.10">
    <property type="entry name" value="Immunoglobulins"/>
    <property type="match status" value="3"/>
</dbReference>
<name>A0A841YXC5_9LIST</name>
<reference evidence="4 5" key="1">
    <citation type="submission" date="2020-03" db="EMBL/GenBank/DDBJ databases">
        <title>Soil Listeria distribution.</title>
        <authorList>
            <person name="Liao J."/>
            <person name="Wiedmann M."/>
        </authorList>
    </citation>
    <scope>NUCLEOTIDE SEQUENCE [LARGE SCALE GENOMIC DNA]</scope>
    <source>
        <strain evidence="4 5">FSL L7-1614</strain>
    </source>
</reference>
<evidence type="ECO:0000259" key="3">
    <source>
        <dbReference type="PROSITE" id="PS50234"/>
    </source>
</evidence>
<organism evidence="4 5">
    <name type="scientific">Listeria newyorkensis</name>
    <dbReference type="NCBI Taxonomy" id="1497681"/>
    <lineage>
        <taxon>Bacteria</taxon>
        <taxon>Bacillati</taxon>
        <taxon>Bacillota</taxon>
        <taxon>Bacilli</taxon>
        <taxon>Bacillales</taxon>
        <taxon>Listeriaceae</taxon>
        <taxon>Listeria</taxon>
    </lineage>
</organism>